<comment type="function">
    <text evidence="7">Catalyzes the conversion of long-chain fatty acids to their active form acyl-CoAs for both synthesis of cellular lipids, and degradation via beta-oxidation.</text>
</comment>
<evidence type="ECO:0000256" key="6">
    <source>
        <dbReference type="ARBA" id="ARBA00026121"/>
    </source>
</evidence>
<dbReference type="GO" id="GO:0005783">
    <property type="term" value="C:endoplasmic reticulum"/>
    <property type="evidence" value="ECO:0007669"/>
    <property type="project" value="TreeGrafter"/>
</dbReference>
<feature type="domain" description="AMP-dependent synthetase/ligase" evidence="9">
    <location>
        <begin position="136"/>
        <end position="562"/>
    </location>
</feature>
<dbReference type="SUPFAM" id="SSF56801">
    <property type="entry name" value="Acetyl-CoA synthetase-like"/>
    <property type="match status" value="1"/>
</dbReference>
<keyword evidence="11" id="KW-1185">Reference proteome</keyword>
<comment type="catalytic activity">
    <reaction evidence="7">
        <text>a long-chain fatty acid + ATP + CoA = a long-chain fatty acyl-CoA + AMP + diphosphate</text>
        <dbReference type="Rhea" id="RHEA:15421"/>
        <dbReference type="ChEBI" id="CHEBI:30616"/>
        <dbReference type="ChEBI" id="CHEBI:33019"/>
        <dbReference type="ChEBI" id="CHEBI:57287"/>
        <dbReference type="ChEBI" id="CHEBI:57560"/>
        <dbReference type="ChEBI" id="CHEBI:83139"/>
        <dbReference type="ChEBI" id="CHEBI:456215"/>
        <dbReference type="EC" id="6.2.1.3"/>
    </reaction>
</comment>
<name>A0A1X2HG57_SYNRA</name>
<dbReference type="Gene3D" id="3.40.50.12780">
    <property type="entry name" value="N-terminal domain of ligase-like"/>
    <property type="match status" value="1"/>
</dbReference>
<accession>A0A1X2HG57</accession>
<dbReference type="STRING" id="13706.A0A1X2HG57"/>
<dbReference type="OMA" id="IWHSYER"/>
<evidence type="ECO:0000256" key="3">
    <source>
        <dbReference type="ARBA" id="ARBA00022741"/>
    </source>
</evidence>
<dbReference type="GO" id="GO:0031956">
    <property type="term" value="F:medium-chain fatty acid-CoA ligase activity"/>
    <property type="evidence" value="ECO:0007669"/>
    <property type="project" value="EnsemblFungi"/>
</dbReference>
<dbReference type="GO" id="GO:0031957">
    <property type="term" value="F:very long-chain fatty acid-CoA ligase activity"/>
    <property type="evidence" value="ECO:0007669"/>
    <property type="project" value="EnsemblFungi"/>
</dbReference>
<dbReference type="GO" id="GO:0006635">
    <property type="term" value="P:fatty acid beta-oxidation"/>
    <property type="evidence" value="ECO:0007669"/>
    <property type="project" value="EnsemblFungi"/>
</dbReference>
<evidence type="ECO:0000259" key="9">
    <source>
        <dbReference type="Pfam" id="PF00501"/>
    </source>
</evidence>
<dbReference type="EC" id="6.2.1.3" evidence="6 7"/>
<feature type="region of interest" description="Disordered" evidence="8">
    <location>
        <begin position="1"/>
        <end position="24"/>
    </location>
</feature>
<evidence type="ECO:0000256" key="1">
    <source>
        <dbReference type="ARBA" id="ARBA00006432"/>
    </source>
</evidence>
<gene>
    <name evidence="10" type="ORF">BCR43DRAFT_457153</name>
</gene>
<dbReference type="InterPro" id="IPR000873">
    <property type="entry name" value="AMP-dep_synth/lig_dom"/>
</dbReference>
<evidence type="ECO:0000256" key="8">
    <source>
        <dbReference type="SAM" id="MobiDB-lite"/>
    </source>
</evidence>
<dbReference type="InterPro" id="IPR020845">
    <property type="entry name" value="AMP-binding_CS"/>
</dbReference>
<comment type="caution">
    <text evidence="10">The sequence shown here is derived from an EMBL/GenBank/DDBJ whole genome shotgun (WGS) entry which is preliminary data.</text>
</comment>
<organism evidence="10 11">
    <name type="scientific">Syncephalastrum racemosum</name>
    <name type="common">Filamentous fungus</name>
    <dbReference type="NCBI Taxonomy" id="13706"/>
    <lineage>
        <taxon>Eukaryota</taxon>
        <taxon>Fungi</taxon>
        <taxon>Fungi incertae sedis</taxon>
        <taxon>Mucoromycota</taxon>
        <taxon>Mucoromycotina</taxon>
        <taxon>Mucoromycetes</taxon>
        <taxon>Mucorales</taxon>
        <taxon>Syncephalastraceae</taxon>
        <taxon>Syncephalastrum</taxon>
    </lineage>
</organism>
<dbReference type="InterPro" id="IPR042099">
    <property type="entry name" value="ANL_N_sf"/>
</dbReference>
<dbReference type="PANTHER" id="PTHR43272:SF33">
    <property type="entry name" value="AMP-BINDING DOMAIN-CONTAINING PROTEIN-RELATED"/>
    <property type="match status" value="1"/>
</dbReference>
<dbReference type="GO" id="GO:0004467">
    <property type="term" value="F:long-chain fatty acid-CoA ligase activity"/>
    <property type="evidence" value="ECO:0007669"/>
    <property type="project" value="UniProtKB-EC"/>
</dbReference>
<evidence type="ECO:0000256" key="4">
    <source>
        <dbReference type="ARBA" id="ARBA00022832"/>
    </source>
</evidence>
<evidence type="ECO:0000256" key="2">
    <source>
        <dbReference type="ARBA" id="ARBA00022598"/>
    </source>
</evidence>
<evidence type="ECO:0000313" key="10">
    <source>
        <dbReference type="EMBL" id="ORY97924.1"/>
    </source>
</evidence>
<dbReference type="GO" id="GO:0042760">
    <property type="term" value="P:very long-chain fatty acid catabolic process"/>
    <property type="evidence" value="ECO:0007669"/>
    <property type="project" value="EnsemblFungi"/>
</dbReference>
<dbReference type="Pfam" id="PF00501">
    <property type="entry name" value="AMP-binding"/>
    <property type="match status" value="1"/>
</dbReference>
<keyword evidence="4 7" id="KW-0276">Fatty acid metabolism</keyword>
<keyword evidence="3 7" id="KW-0547">Nucleotide-binding</keyword>
<evidence type="ECO:0000313" key="11">
    <source>
        <dbReference type="Proteomes" id="UP000242180"/>
    </source>
</evidence>
<proteinExistence type="inferred from homology"/>
<sequence>MPAINLDKQTYEVPGSRKPGQTGKSKLFQLEPISLYVSRAPPPPHTPHKIDASMDKVYKDYVPVWGLRGSENPAQRLLSTCLLQFCNLCNVGIYRSNQTKQLEESISPKVKTMYDLFNHGLKTSRDRPCLGHRPINPKTGERGPYVWQTFRQVSHRITNFGSGLMNMINHTLNEPRTKGMPIGIWANNRPEWTIADLACAAYGQYAVSLYDTLGADTVEYVINHAEIEIVICSADHIAELLKLRHKLPKLRAIVSMDTLEDSIVPAGSASKSEIIKAWAAEKDIFLVDFTALEAAGKKNRRSHNQGKPDDLAFIMYTSGTTGMPKGAMLSHRNFVSACSASYKNMGPSLDDDVTISYLPLAHIFGRLIDITALARGSRIGYFSGDITQILDDLQYLKPTIFPSVPRLLNRVYASIVQKTVEAPGVKGAIARRAVATKLANLNAGKGNTHPVWDRIIFNKVRQALGGRVRFIVTGSAPIGPDVMQFLRIALCCDMREGYGATETSASSTIHNENEYRAGHIGVPFACNELKLVDVPEMNYFSTDPFPRGELCIRGPNVFMGYYKDEEKTREALDEEGWYHSGDIATLNEFGCFVIIDRKKNIFKLAQGEYIAPEKIENVYAKDPIVAQIFLHGDSLQNSLVAIIVPDPDALNALVASKLPAIAAKKLSYQELCKNADVNKAVLDQLTRVGKKAQLRGFEFAKAIYLESNPFSIENEILTPTLKVKRPQAKAYYETQIAALYEQLASQVDPAKAKL</sequence>
<dbReference type="PROSITE" id="PS00455">
    <property type="entry name" value="AMP_BINDING"/>
    <property type="match status" value="1"/>
</dbReference>
<dbReference type="InterPro" id="IPR020459">
    <property type="entry name" value="AMP-binding"/>
</dbReference>
<dbReference type="Proteomes" id="UP000242180">
    <property type="component" value="Unassembled WGS sequence"/>
</dbReference>
<reference evidence="10 11" key="1">
    <citation type="submission" date="2016-07" db="EMBL/GenBank/DDBJ databases">
        <title>Pervasive Adenine N6-methylation of Active Genes in Fungi.</title>
        <authorList>
            <consortium name="DOE Joint Genome Institute"/>
            <person name="Mondo S.J."/>
            <person name="Dannebaum R.O."/>
            <person name="Kuo R.C."/>
            <person name="Labutti K."/>
            <person name="Haridas S."/>
            <person name="Kuo A."/>
            <person name="Salamov A."/>
            <person name="Ahrendt S.R."/>
            <person name="Lipzen A."/>
            <person name="Sullivan W."/>
            <person name="Andreopoulos W.B."/>
            <person name="Clum A."/>
            <person name="Lindquist E."/>
            <person name="Daum C."/>
            <person name="Ramamoorthy G.K."/>
            <person name="Gryganskyi A."/>
            <person name="Culley D."/>
            <person name="Magnuson J.K."/>
            <person name="James T.Y."/>
            <person name="O'Malley M.A."/>
            <person name="Stajich J.E."/>
            <person name="Spatafora J.W."/>
            <person name="Visel A."/>
            <person name="Grigoriev I.V."/>
        </authorList>
    </citation>
    <scope>NUCLEOTIDE SEQUENCE [LARGE SCALE GENOMIC DNA]</scope>
    <source>
        <strain evidence="10 11">NRRL 2496</strain>
    </source>
</reference>
<dbReference type="AlphaFoldDB" id="A0A1X2HG57"/>
<evidence type="ECO:0000256" key="5">
    <source>
        <dbReference type="ARBA" id="ARBA00022840"/>
    </source>
</evidence>
<dbReference type="GO" id="GO:0015916">
    <property type="term" value="P:fatty-acyl-CoA transport"/>
    <property type="evidence" value="ECO:0007669"/>
    <property type="project" value="EnsemblFungi"/>
</dbReference>
<dbReference type="EMBL" id="MCGN01000004">
    <property type="protein sequence ID" value="ORY97924.1"/>
    <property type="molecule type" value="Genomic_DNA"/>
</dbReference>
<dbReference type="InParanoid" id="A0A1X2HG57"/>
<dbReference type="GO" id="GO:0005777">
    <property type="term" value="C:peroxisome"/>
    <property type="evidence" value="ECO:0007669"/>
    <property type="project" value="EnsemblFungi"/>
</dbReference>
<dbReference type="GO" id="GO:0005524">
    <property type="term" value="F:ATP binding"/>
    <property type="evidence" value="ECO:0007669"/>
    <property type="project" value="UniProtKB-KW"/>
</dbReference>
<evidence type="ECO:0000256" key="7">
    <source>
        <dbReference type="RuleBase" id="RU369030"/>
    </source>
</evidence>
<keyword evidence="5 7" id="KW-0067">ATP-binding</keyword>
<keyword evidence="2 7" id="KW-0436">Ligase</keyword>
<protein>
    <recommendedName>
        <fullName evidence="6 7">Long-chain-fatty-acid--CoA ligase</fullName>
        <ecNumber evidence="6 7">6.2.1.3</ecNumber>
    </recommendedName>
</protein>
<dbReference type="CDD" id="cd05927">
    <property type="entry name" value="LC-FACS_euk"/>
    <property type="match status" value="1"/>
</dbReference>
<dbReference type="PANTHER" id="PTHR43272">
    <property type="entry name" value="LONG-CHAIN-FATTY-ACID--COA LIGASE"/>
    <property type="match status" value="1"/>
</dbReference>
<keyword evidence="7" id="KW-0443">Lipid metabolism</keyword>
<dbReference type="GO" id="GO:0016020">
    <property type="term" value="C:membrane"/>
    <property type="evidence" value="ECO:0007669"/>
    <property type="project" value="TreeGrafter"/>
</dbReference>
<dbReference type="GO" id="GO:0015910">
    <property type="term" value="P:long-chain fatty acid import into peroxisome"/>
    <property type="evidence" value="ECO:0007669"/>
    <property type="project" value="EnsemblFungi"/>
</dbReference>
<dbReference type="InterPro" id="IPR045311">
    <property type="entry name" value="LC-FACS_euk"/>
</dbReference>
<dbReference type="PRINTS" id="PR00154">
    <property type="entry name" value="AMPBINDING"/>
</dbReference>
<dbReference type="OrthoDB" id="1700726at2759"/>
<comment type="similarity">
    <text evidence="1 7">Belongs to the ATP-dependent AMP-binding enzyme family.</text>
</comment>